<reference evidence="1 2" key="1">
    <citation type="submission" date="2019-12" db="EMBL/GenBank/DDBJ databases">
        <authorList>
            <person name="Alioto T."/>
            <person name="Alioto T."/>
            <person name="Gomez Garrido J."/>
        </authorList>
    </citation>
    <scope>NUCLEOTIDE SEQUENCE [LARGE SCALE GENOMIC DNA]</scope>
</reference>
<gene>
    <name evidence="1" type="ORF">OLEA9_A027576</name>
</gene>
<keyword evidence="2" id="KW-1185">Reference proteome</keyword>
<comment type="caution">
    <text evidence="1">The sequence shown here is derived from an EMBL/GenBank/DDBJ whole genome shotgun (WGS) entry which is preliminary data.</text>
</comment>
<name>A0A8S0RJV1_OLEEU</name>
<dbReference type="AlphaFoldDB" id="A0A8S0RJV1"/>
<protein>
    <submittedName>
        <fullName evidence="1">Uncharacterized protein</fullName>
    </submittedName>
</protein>
<evidence type="ECO:0000313" key="2">
    <source>
        <dbReference type="Proteomes" id="UP000594638"/>
    </source>
</evidence>
<organism evidence="1 2">
    <name type="scientific">Olea europaea subsp. europaea</name>
    <dbReference type="NCBI Taxonomy" id="158383"/>
    <lineage>
        <taxon>Eukaryota</taxon>
        <taxon>Viridiplantae</taxon>
        <taxon>Streptophyta</taxon>
        <taxon>Embryophyta</taxon>
        <taxon>Tracheophyta</taxon>
        <taxon>Spermatophyta</taxon>
        <taxon>Magnoliopsida</taxon>
        <taxon>eudicotyledons</taxon>
        <taxon>Gunneridae</taxon>
        <taxon>Pentapetalae</taxon>
        <taxon>asterids</taxon>
        <taxon>lamiids</taxon>
        <taxon>Lamiales</taxon>
        <taxon>Oleaceae</taxon>
        <taxon>Oleeae</taxon>
        <taxon>Olea</taxon>
    </lineage>
</organism>
<dbReference type="Gramene" id="OE9A027576T1">
    <property type="protein sequence ID" value="OE9A027576C1"/>
    <property type="gene ID" value="OE9A027576"/>
</dbReference>
<dbReference type="Proteomes" id="UP000594638">
    <property type="component" value="Unassembled WGS sequence"/>
</dbReference>
<dbReference type="EMBL" id="CACTIH010003628">
    <property type="protein sequence ID" value="CAA2979347.1"/>
    <property type="molecule type" value="Genomic_DNA"/>
</dbReference>
<sequence>MMTISFMAWCNRGFITQYKFLNLSLSTREVNRLFTVCLHLYPSLYPREIFLYIHRALILNDVYALLF</sequence>
<accession>A0A8S0RJV1</accession>
<evidence type="ECO:0000313" key="1">
    <source>
        <dbReference type="EMBL" id="CAA2979347.1"/>
    </source>
</evidence>
<proteinExistence type="predicted"/>